<sequence length="520" mass="55245">MHNVAGRRIDRSAVFASLGLGTNLLWCTLAGHTGGFPSSLHDLDPAVNPRLFFLLGILAVGIAFALAPRWLRERDRPFSYVLPLASSVGTASFALASHQSLFDPIVLAVAGLIVFGAGYFWIASRFYLLLTRTQTFACTAWCIVAALGAETLALPIVRELVSSTWQIVITIALPLVSAALFKAARTAAPVNRAKAVASRRSSHSEASTTLAAQPRRAMLPEGHEGRRSLLVLVAAAALLLATVRSFSSIGLWGSEAAAQGMTAGIASSLASTAILALFAYATLVKTTRWRLDLRFQPAFIIVIGGLFLVVSQNPAPGIPAALLDACMRLDDSCAHVLFWIVVVTAIDALTMPSYRMMGIAAAIYALSSMLWVALLGSGAAFSSMVMLGAAYSLTIAAILSEWMGARRLDAGDRENAAEKPATASENPPLGDLTGEHVSRAIAVRCKDIAAANKLSPRETEIFILLAQGRTRTLIQEELVLAENTVKTHIAHIYAKLGIGNRQEMMDLVLGAAEDGEGASR</sequence>
<dbReference type="AlphaFoldDB" id="A0A6L7IQZ7"/>
<dbReference type="SUPFAM" id="SSF46894">
    <property type="entry name" value="C-terminal effector domain of the bipartite response regulators"/>
    <property type="match status" value="1"/>
</dbReference>
<dbReference type="SMART" id="SM00421">
    <property type="entry name" value="HTH_LUXR"/>
    <property type="match status" value="1"/>
</dbReference>
<evidence type="ECO:0000313" key="5">
    <source>
        <dbReference type="Proteomes" id="UP000478463"/>
    </source>
</evidence>
<evidence type="ECO:0000256" key="1">
    <source>
        <dbReference type="ARBA" id="ARBA00023015"/>
    </source>
</evidence>
<dbReference type="GO" id="GO:0003677">
    <property type="term" value="F:DNA binding"/>
    <property type="evidence" value="ECO:0007669"/>
    <property type="project" value="UniProtKB-KW"/>
</dbReference>
<accession>A0A6L7IQZ7</accession>
<dbReference type="PRINTS" id="PR00038">
    <property type="entry name" value="HTHLUXR"/>
</dbReference>
<dbReference type="Pfam" id="PF00196">
    <property type="entry name" value="GerE"/>
    <property type="match status" value="1"/>
</dbReference>
<name>A0A6L7IQZ7_9ACTN</name>
<organism evidence="4 5">
    <name type="scientific">Eggerthella guodeyinii</name>
    <dbReference type="NCBI Taxonomy" id="2690837"/>
    <lineage>
        <taxon>Bacteria</taxon>
        <taxon>Bacillati</taxon>
        <taxon>Actinomycetota</taxon>
        <taxon>Coriobacteriia</taxon>
        <taxon>Eggerthellales</taxon>
        <taxon>Eggerthellaceae</taxon>
        <taxon>Eggerthella</taxon>
    </lineage>
</organism>
<dbReference type="InterPro" id="IPR000792">
    <property type="entry name" value="Tscrpt_reg_LuxR_C"/>
</dbReference>
<dbReference type="Proteomes" id="UP000478463">
    <property type="component" value="Chromosome"/>
</dbReference>
<evidence type="ECO:0000256" key="2">
    <source>
        <dbReference type="ARBA" id="ARBA00023125"/>
    </source>
</evidence>
<dbReference type="KEGG" id="egd:GS424_002250"/>
<dbReference type="PROSITE" id="PS50043">
    <property type="entry name" value="HTH_LUXR_2"/>
    <property type="match status" value="1"/>
</dbReference>
<evidence type="ECO:0000313" key="4">
    <source>
        <dbReference type="EMBL" id="QOS68714.1"/>
    </source>
</evidence>
<dbReference type="CDD" id="cd06170">
    <property type="entry name" value="LuxR_C_like"/>
    <property type="match status" value="1"/>
</dbReference>
<protein>
    <submittedName>
        <fullName evidence="4">Helix-turn-helix transcriptional regulator</fullName>
    </submittedName>
</protein>
<reference evidence="4 5" key="1">
    <citation type="submission" date="2020-10" db="EMBL/GenBank/DDBJ databases">
        <title>Eggerthella sp. nov., isolated from human feces.</title>
        <authorList>
            <person name="Yajun G."/>
        </authorList>
    </citation>
    <scope>NUCLEOTIDE SEQUENCE [LARGE SCALE GENOMIC DNA]</scope>
    <source>
        <strain evidence="4 5">HF-1101</strain>
    </source>
</reference>
<dbReference type="InterPro" id="IPR036388">
    <property type="entry name" value="WH-like_DNA-bd_sf"/>
</dbReference>
<evidence type="ECO:0000256" key="3">
    <source>
        <dbReference type="ARBA" id="ARBA00023163"/>
    </source>
</evidence>
<dbReference type="InterPro" id="IPR016032">
    <property type="entry name" value="Sig_transdc_resp-reg_C-effctor"/>
</dbReference>
<keyword evidence="1" id="KW-0805">Transcription regulation</keyword>
<dbReference type="Gene3D" id="1.10.10.10">
    <property type="entry name" value="Winged helix-like DNA-binding domain superfamily/Winged helix DNA-binding domain"/>
    <property type="match status" value="1"/>
</dbReference>
<keyword evidence="3" id="KW-0804">Transcription</keyword>
<keyword evidence="2" id="KW-0238">DNA-binding</keyword>
<dbReference type="PANTHER" id="PTHR44688">
    <property type="entry name" value="DNA-BINDING TRANSCRIPTIONAL ACTIVATOR DEVR_DOSR"/>
    <property type="match status" value="1"/>
</dbReference>
<proteinExistence type="predicted"/>
<dbReference type="PANTHER" id="PTHR44688:SF16">
    <property type="entry name" value="DNA-BINDING TRANSCRIPTIONAL ACTIVATOR DEVR_DOSR"/>
    <property type="match status" value="1"/>
</dbReference>
<dbReference type="GO" id="GO:0006355">
    <property type="term" value="P:regulation of DNA-templated transcription"/>
    <property type="evidence" value="ECO:0007669"/>
    <property type="project" value="InterPro"/>
</dbReference>
<dbReference type="EMBL" id="CP063310">
    <property type="protein sequence ID" value="QOS68714.1"/>
    <property type="molecule type" value="Genomic_DNA"/>
</dbReference>
<dbReference type="RefSeq" id="WP_160941944.1">
    <property type="nucleotide sequence ID" value="NZ_CP063310.1"/>
</dbReference>
<gene>
    <name evidence="4" type="ORF">GS424_002250</name>
</gene>